<evidence type="ECO:0000256" key="1">
    <source>
        <dbReference type="ARBA" id="ARBA00000971"/>
    </source>
</evidence>
<feature type="compositionally biased region" description="Acidic residues" evidence="5">
    <location>
        <begin position="243"/>
        <end position="255"/>
    </location>
</feature>
<comment type="similarity">
    <text evidence="4">Belongs to the FKBP-type PPIase family.</text>
</comment>
<protein>
    <recommendedName>
        <fullName evidence="4">Peptidyl-prolyl cis-trans isomerase</fullName>
        <ecNumber evidence="4">5.2.1.8</ecNumber>
    </recommendedName>
</protein>
<dbReference type="Proteomes" id="UP000308713">
    <property type="component" value="Unassembled WGS sequence"/>
</dbReference>
<dbReference type="RefSeq" id="WP_139698428.1">
    <property type="nucleotide sequence ID" value="NZ_CP074074.1"/>
</dbReference>
<comment type="catalytic activity">
    <reaction evidence="1 3 4">
        <text>[protein]-peptidylproline (omega=180) = [protein]-peptidylproline (omega=0)</text>
        <dbReference type="Rhea" id="RHEA:16237"/>
        <dbReference type="Rhea" id="RHEA-COMP:10747"/>
        <dbReference type="Rhea" id="RHEA-COMP:10748"/>
        <dbReference type="ChEBI" id="CHEBI:83833"/>
        <dbReference type="ChEBI" id="CHEBI:83834"/>
        <dbReference type="EC" id="5.2.1.8"/>
    </reaction>
</comment>
<dbReference type="PROSITE" id="PS50059">
    <property type="entry name" value="FKBP_PPIASE"/>
    <property type="match status" value="1"/>
</dbReference>
<dbReference type="SUPFAM" id="SSF54534">
    <property type="entry name" value="FKBP-like"/>
    <property type="match status" value="1"/>
</dbReference>
<gene>
    <name evidence="7" type="ORF">FGF67_14200</name>
</gene>
<comment type="caution">
    <text evidence="7">The sequence shown here is derived from an EMBL/GenBank/DDBJ whole genome shotgun (WGS) entry which is preliminary data.</text>
</comment>
<sequence length="313" mass="34869">MKFKILSLVFLCFNLCVVSCKKDDNDIPVIPERDRTEQQEEDKQLLIDYLETHYYNASDFDGTNPNPNPSISDLIITKLEEGESVPEGSRLLVNDTLMKLVTFAETKYEVYYLDLNTNVNPEAPSPTFADNVVVNYEGFTLDNKVFDSAATPVTFDLTSLIPGWRKVVPEFRTAEDFVENEDGTVDFLNHGVGVMFIPSGLAYFSSGTAGIPAYSPIIFKFDLYQMSENDHDEDNVPSYKEDIDGDGELTNDDTDGDRIPDFFDPDDDGDGVNTINEDLDGPDGKGDGDPTNDIGKNGIPKYLDPEETESNLN</sequence>
<dbReference type="EC" id="5.2.1.8" evidence="4"/>
<keyword evidence="2 3" id="KW-0697">Rotamase</keyword>
<keyword evidence="3 4" id="KW-0413">Isomerase</keyword>
<evidence type="ECO:0000256" key="3">
    <source>
        <dbReference type="PROSITE-ProRule" id="PRU00277"/>
    </source>
</evidence>
<dbReference type="InterPro" id="IPR001179">
    <property type="entry name" value="PPIase_FKBP_dom"/>
</dbReference>
<dbReference type="Pfam" id="PF00254">
    <property type="entry name" value="FKBP_C"/>
    <property type="match status" value="1"/>
</dbReference>
<evidence type="ECO:0000256" key="2">
    <source>
        <dbReference type="ARBA" id="ARBA00023110"/>
    </source>
</evidence>
<feature type="region of interest" description="Disordered" evidence="5">
    <location>
        <begin position="230"/>
        <end position="313"/>
    </location>
</feature>
<dbReference type="Gene3D" id="3.10.50.40">
    <property type="match status" value="1"/>
</dbReference>
<organism evidence="7 8">
    <name type="scientific">Allotamlana fucoidanivorans</name>
    <dbReference type="NCBI Taxonomy" id="2583814"/>
    <lineage>
        <taxon>Bacteria</taxon>
        <taxon>Pseudomonadati</taxon>
        <taxon>Bacteroidota</taxon>
        <taxon>Flavobacteriia</taxon>
        <taxon>Flavobacteriales</taxon>
        <taxon>Flavobacteriaceae</taxon>
        <taxon>Allotamlana</taxon>
    </lineage>
</organism>
<feature type="domain" description="PPIase FKBP-type" evidence="6">
    <location>
        <begin position="129"/>
        <end position="227"/>
    </location>
</feature>
<name>A0A5C4SHE0_9FLAO</name>
<accession>A0A5C4SHE0</accession>
<evidence type="ECO:0000259" key="6">
    <source>
        <dbReference type="PROSITE" id="PS50059"/>
    </source>
</evidence>
<keyword evidence="8" id="KW-1185">Reference proteome</keyword>
<dbReference type="EMBL" id="VDCS01000014">
    <property type="protein sequence ID" value="TNJ42420.1"/>
    <property type="molecule type" value="Genomic_DNA"/>
</dbReference>
<evidence type="ECO:0000256" key="5">
    <source>
        <dbReference type="SAM" id="MobiDB-lite"/>
    </source>
</evidence>
<proteinExistence type="inferred from homology"/>
<dbReference type="AlphaFoldDB" id="A0A5C4SHE0"/>
<evidence type="ECO:0000256" key="4">
    <source>
        <dbReference type="RuleBase" id="RU003915"/>
    </source>
</evidence>
<dbReference type="GO" id="GO:0003755">
    <property type="term" value="F:peptidyl-prolyl cis-trans isomerase activity"/>
    <property type="evidence" value="ECO:0007669"/>
    <property type="project" value="UniProtKB-UniRule"/>
</dbReference>
<evidence type="ECO:0000313" key="7">
    <source>
        <dbReference type="EMBL" id="TNJ42420.1"/>
    </source>
</evidence>
<dbReference type="OrthoDB" id="1424215at2"/>
<evidence type="ECO:0000313" key="8">
    <source>
        <dbReference type="Proteomes" id="UP000308713"/>
    </source>
</evidence>
<reference evidence="7 8" key="1">
    <citation type="submission" date="2019-05" db="EMBL/GenBank/DDBJ databases">
        <title>Tamlana fucoidanivorans sp. nov., isolated from the surface of algae collected from Fujian province in China.</title>
        <authorList>
            <person name="Li J."/>
        </authorList>
    </citation>
    <scope>NUCLEOTIDE SEQUENCE [LARGE SCALE GENOMIC DNA]</scope>
    <source>
        <strain evidence="7 8">CW2-9</strain>
    </source>
</reference>
<dbReference type="InterPro" id="IPR046357">
    <property type="entry name" value="PPIase_dom_sf"/>
</dbReference>